<dbReference type="OrthoDB" id="10566022at2759"/>
<feature type="region of interest" description="Disordered" evidence="1">
    <location>
        <begin position="1"/>
        <end position="49"/>
    </location>
</feature>
<gene>
    <name evidence="2" type="ORF">BIW11_04156</name>
</gene>
<keyword evidence="3" id="KW-1185">Reference proteome</keyword>
<dbReference type="InParanoid" id="A0A1V9XA62"/>
<sequence>KVKKASESVKKKKAVANGTTVKEDNKRQRKDKEEPVPKEGNSVGSAVAANGWGFKTEVLTCLPR</sequence>
<evidence type="ECO:0000313" key="3">
    <source>
        <dbReference type="Proteomes" id="UP000192247"/>
    </source>
</evidence>
<feature type="non-terminal residue" evidence="2">
    <location>
        <position position="1"/>
    </location>
</feature>
<evidence type="ECO:0000313" key="2">
    <source>
        <dbReference type="EMBL" id="OQR70434.1"/>
    </source>
</evidence>
<comment type="caution">
    <text evidence="2">The sequence shown here is derived from an EMBL/GenBank/DDBJ whole genome shotgun (WGS) entry which is preliminary data.</text>
</comment>
<evidence type="ECO:0000256" key="1">
    <source>
        <dbReference type="SAM" id="MobiDB-lite"/>
    </source>
</evidence>
<dbReference type="AlphaFoldDB" id="A0A1V9XA62"/>
<accession>A0A1V9XA62</accession>
<dbReference type="EMBL" id="MNPL01017591">
    <property type="protein sequence ID" value="OQR70434.1"/>
    <property type="molecule type" value="Genomic_DNA"/>
</dbReference>
<protein>
    <submittedName>
        <fullName evidence="2">Uncharacterized protein</fullName>
    </submittedName>
</protein>
<name>A0A1V9XA62_9ACAR</name>
<dbReference type="Proteomes" id="UP000192247">
    <property type="component" value="Unassembled WGS sequence"/>
</dbReference>
<reference evidence="2 3" key="1">
    <citation type="journal article" date="2017" name="Gigascience">
        <title>Draft genome of the honey bee ectoparasitic mite, Tropilaelaps mercedesae, is shaped by the parasitic life history.</title>
        <authorList>
            <person name="Dong X."/>
            <person name="Armstrong S.D."/>
            <person name="Xia D."/>
            <person name="Makepeace B.L."/>
            <person name="Darby A.C."/>
            <person name="Kadowaki T."/>
        </authorList>
    </citation>
    <scope>NUCLEOTIDE SEQUENCE [LARGE SCALE GENOMIC DNA]</scope>
    <source>
        <strain evidence="2">Wuxi-XJTLU</strain>
    </source>
</reference>
<feature type="compositionally biased region" description="Basic and acidic residues" evidence="1">
    <location>
        <begin position="21"/>
        <end position="37"/>
    </location>
</feature>
<organism evidence="2 3">
    <name type="scientific">Tropilaelaps mercedesae</name>
    <dbReference type="NCBI Taxonomy" id="418985"/>
    <lineage>
        <taxon>Eukaryota</taxon>
        <taxon>Metazoa</taxon>
        <taxon>Ecdysozoa</taxon>
        <taxon>Arthropoda</taxon>
        <taxon>Chelicerata</taxon>
        <taxon>Arachnida</taxon>
        <taxon>Acari</taxon>
        <taxon>Parasitiformes</taxon>
        <taxon>Mesostigmata</taxon>
        <taxon>Gamasina</taxon>
        <taxon>Dermanyssoidea</taxon>
        <taxon>Laelapidae</taxon>
        <taxon>Tropilaelaps</taxon>
    </lineage>
</organism>
<proteinExistence type="predicted"/>